<evidence type="ECO:0000313" key="3">
    <source>
        <dbReference type="WBParaSite" id="ALUE_0001718701-mRNA-1"/>
    </source>
</evidence>
<keyword evidence="2" id="KW-1185">Reference proteome</keyword>
<reference evidence="3" key="1">
    <citation type="submission" date="2017-02" db="UniProtKB">
        <authorList>
            <consortium name="WormBaseParasite"/>
        </authorList>
    </citation>
    <scope>IDENTIFICATION</scope>
</reference>
<evidence type="ECO:0000313" key="2">
    <source>
        <dbReference type="Proteomes" id="UP000036681"/>
    </source>
</evidence>
<dbReference type="AlphaFoldDB" id="A0A0M3IG06"/>
<evidence type="ECO:0000256" key="1">
    <source>
        <dbReference type="SAM" id="MobiDB-lite"/>
    </source>
</evidence>
<dbReference type="Proteomes" id="UP000036681">
    <property type="component" value="Unplaced"/>
</dbReference>
<organism evidence="2 3">
    <name type="scientific">Ascaris lumbricoides</name>
    <name type="common">Giant roundworm</name>
    <dbReference type="NCBI Taxonomy" id="6252"/>
    <lineage>
        <taxon>Eukaryota</taxon>
        <taxon>Metazoa</taxon>
        <taxon>Ecdysozoa</taxon>
        <taxon>Nematoda</taxon>
        <taxon>Chromadorea</taxon>
        <taxon>Rhabditida</taxon>
        <taxon>Spirurina</taxon>
        <taxon>Ascaridomorpha</taxon>
        <taxon>Ascaridoidea</taxon>
        <taxon>Ascarididae</taxon>
        <taxon>Ascaris</taxon>
    </lineage>
</organism>
<protein>
    <submittedName>
        <fullName evidence="3">Ras-associating domain-containing protein</fullName>
    </submittedName>
</protein>
<name>A0A0M3IG06_ASCLU</name>
<sequence length="120" mass="13415">MISRSVRVRTYFLGQLVLNGSGDGQPGVAESIRSIRSALQRHGLIPMDEDTAENNVVQVGRGDRTPPNQHHPEPPFGLPSFLWSPFRSGHTQLREERRQQLTSRGSPISPSRFRHSGHTP</sequence>
<accession>A0A0M3IG06</accession>
<proteinExistence type="predicted"/>
<dbReference type="WBParaSite" id="ALUE_0001718701-mRNA-1">
    <property type="protein sequence ID" value="ALUE_0001718701-mRNA-1"/>
    <property type="gene ID" value="ALUE_0001718701"/>
</dbReference>
<feature type="compositionally biased region" description="Polar residues" evidence="1">
    <location>
        <begin position="100"/>
        <end position="109"/>
    </location>
</feature>
<feature type="region of interest" description="Disordered" evidence="1">
    <location>
        <begin position="43"/>
        <end position="120"/>
    </location>
</feature>